<protein>
    <recommendedName>
        <fullName evidence="7">GHMP kinase N-terminal domain-containing protein</fullName>
    </recommendedName>
</protein>
<dbReference type="InterPro" id="IPR014721">
    <property type="entry name" value="Ribsml_uS5_D2-typ_fold_subgr"/>
</dbReference>
<dbReference type="SUPFAM" id="SSF54211">
    <property type="entry name" value="Ribosomal protein S5 domain 2-like"/>
    <property type="match status" value="1"/>
</dbReference>
<dbReference type="InterPro" id="IPR006204">
    <property type="entry name" value="GHMP_kinase_N_dom"/>
</dbReference>
<keyword evidence="6" id="KW-0472">Membrane</keyword>
<accession>A0ABY9CBD1</accession>
<evidence type="ECO:0000256" key="6">
    <source>
        <dbReference type="SAM" id="Phobius"/>
    </source>
</evidence>
<organism evidence="8 9">
    <name type="scientific">Vitis vinifera</name>
    <name type="common">Grape</name>
    <dbReference type="NCBI Taxonomy" id="29760"/>
    <lineage>
        <taxon>Eukaryota</taxon>
        <taxon>Viridiplantae</taxon>
        <taxon>Streptophyta</taxon>
        <taxon>Embryophyta</taxon>
        <taxon>Tracheophyta</taxon>
        <taxon>Spermatophyta</taxon>
        <taxon>Magnoliopsida</taxon>
        <taxon>eudicotyledons</taxon>
        <taxon>Gunneridae</taxon>
        <taxon>Pentapetalae</taxon>
        <taxon>rosids</taxon>
        <taxon>Vitales</taxon>
        <taxon>Vitaceae</taxon>
        <taxon>Viteae</taxon>
        <taxon>Vitis</taxon>
    </lineage>
</organism>
<evidence type="ECO:0000256" key="2">
    <source>
        <dbReference type="ARBA" id="ARBA00022679"/>
    </source>
</evidence>
<dbReference type="Pfam" id="PF00288">
    <property type="entry name" value="GHMP_kinases_N"/>
    <property type="match status" value="1"/>
</dbReference>
<reference evidence="8 9" key="1">
    <citation type="journal article" date="2023" name="Hortic Res">
        <title>The complete reference genome for grapevine (Vitis vinifera L.) genetics and breeding.</title>
        <authorList>
            <person name="Shi X."/>
            <person name="Cao S."/>
            <person name="Wang X."/>
            <person name="Huang S."/>
            <person name="Wang Y."/>
            <person name="Liu Z."/>
            <person name="Liu W."/>
            <person name="Leng X."/>
            <person name="Peng Y."/>
            <person name="Wang N."/>
            <person name="Wang Y."/>
            <person name="Ma Z."/>
            <person name="Xu X."/>
            <person name="Zhang F."/>
            <person name="Xue H."/>
            <person name="Zhong H."/>
            <person name="Wang Y."/>
            <person name="Zhang K."/>
            <person name="Velt A."/>
            <person name="Avia K."/>
            <person name="Holtgrawe D."/>
            <person name="Grimplet J."/>
            <person name="Matus J.T."/>
            <person name="Ware D."/>
            <person name="Wu X."/>
            <person name="Wang H."/>
            <person name="Liu C."/>
            <person name="Fang Y."/>
            <person name="Rustenholz C."/>
            <person name="Cheng Z."/>
            <person name="Xiao H."/>
            <person name="Zhou Y."/>
        </authorList>
    </citation>
    <scope>NUCLEOTIDE SEQUENCE [LARGE SCALE GENOMIC DNA]</scope>
    <source>
        <strain evidence="9">cv. Pinot noir / PN40024</strain>
        <tissue evidence="8">Leaf</tissue>
    </source>
</reference>
<sequence>MLGVRRWAVPRWKRVAVGLGSSAGSADASSVAVNEIFGRKLGADDLVLAGLTRGRKFGLSCGQCSTGDHGGFVLIRSYDLLELIPLKFPSEKELFLFLFLSFFFFLCVLFNPEFEVPTKKMRVALSSEIGMLNYSRAGALVALVLQGDLRG</sequence>
<gene>
    <name evidence="8" type="ORF">VitviT2T_011374</name>
</gene>
<keyword evidence="2" id="KW-0808">Transferase</keyword>
<keyword evidence="6" id="KW-0812">Transmembrane</keyword>
<keyword evidence="3" id="KW-0547">Nucleotide-binding</keyword>
<proteinExistence type="predicted"/>
<feature type="domain" description="GHMP kinase N-terminal" evidence="7">
    <location>
        <begin position="15"/>
        <end position="62"/>
    </location>
</feature>
<keyword evidence="9" id="KW-1185">Reference proteome</keyword>
<dbReference type="Proteomes" id="UP001227230">
    <property type="component" value="Chromosome 8"/>
</dbReference>
<dbReference type="InterPro" id="IPR020568">
    <property type="entry name" value="Ribosomal_Su5_D2-typ_SF"/>
</dbReference>
<keyword evidence="6" id="KW-1133">Transmembrane helix</keyword>
<dbReference type="PANTHER" id="PTHR20861:SF1">
    <property type="entry name" value="HOMOSERINE KINASE"/>
    <property type="match status" value="1"/>
</dbReference>
<keyword evidence="4" id="KW-0418">Kinase</keyword>
<evidence type="ECO:0000259" key="7">
    <source>
        <dbReference type="Pfam" id="PF00288"/>
    </source>
</evidence>
<dbReference type="Gene3D" id="3.30.230.10">
    <property type="match status" value="1"/>
</dbReference>
<evidence type="ECO:0000313" key="9">
    <source>
        <dbReference type="Proteomes" id="UP001227230"/>
    </source>
</evidence>
<evidence type="ECO:0000256" key="3">
    <source>
        <dbReference type="ARBA" id="ARBA00022741"/>
    </source>
</evidence>
<evidence type="ECO:0000313" key="8">
    <source>
        <dbReference type="EMBL" id="WJZ92372.1"/>
    </source>
</evidence>
<dbReference type="EMBL" id="CP126655">
    <property type="protein sequence ID" value="WJZ92372.1"/>
    <property type="molecule type" value="Genomic_DNA"/>
</dbReference>
<evidence type="ECO:0000256" key="5">
    <source>
        <dbReference type="ARBA" id="ARBA00022840"/>
    </source>
</evidence>
<keyword evidence="5" id="KW-0067">ATP-binding</keyword>
<name>A0ABY9CBD1_VITVI</name>
<keyword evidence="1" id="KW-0028">Amino-acid biosynthesis</keyword>
<dbReference type="PANTHER" id="PTHR20861">
    <property type="entry name" value="HOMOSERINE/4-DIPHOSPHOCYTIDYL-2-C-METHYL-D-ERYTHRITOL KINASE"/>
    <property type="match status" value="1"/>
</dbReference>
<evidence type="ECO:0000256" key="1">
    <source>
        <dbReference type="ARBA" id="ARBA00022605"/>
    </source>
</evidence>
<feature type="transmembrane region" description="Helical" evidence="6">
    <location>
        <begin position="94"/>
        <end position="112"/>
    </location>
</feature>
<evidence type="ECO:0000256" key="4">
    <source>
        <dbReference type="ARBA" id="ARBA00022777"/>
    </source>
</evidence>